<name>A0AAJ2P455_OENOE</name>
<evidence type="ECO:0000313" key="1">
    <source>
        <dbReference type="EMBL" id="MDV7715348.1"/>
    </source>
</evidence>
<dbReference type="AlphaFoldDB" id="A0AAJ2P455"/>
<evidence type="ECO:0000313" key="2">
    <source>
        <dbReference type="Proteomes" id="UP001281024"/>
    </source>
</evidence>
<gene>
    <name evidence="1" type="ORF">GA838_06200</name>
</gene>
<dbReference type="EMBL" id="WERV01000004">
    <property type="protein sequence ID" value="MDV7715348.1"/>
    <property type="molecule type" value="Genomic_DNA"/>
</dbReference>
<sequence>MQKKKMRWKKILLIGNCHALIEHFTNIVQEYRFAVLWKLFVGRAHRLCLLTNTNQRLFGSKVPFKSLDVWIYENKI</sequence>
<comment type="caution">
    <text evidence="1">The sequence shown here is derived from an EMBL/GenBank/DDBJ whole genome shotgun (WGS) entry which is preliminary data.</text>
</comment>
<dbReference type="Proteomes" id="UP001281024">
    <property type="component" value="Unassembled WGS sequence"/>
</dbReference>
<organism evidence="1 2">
    <name type="scientific">Oenococcus oeni</name>
    <name type="common">Leuconostoc oenos</name>
    <dbReference type="NCBI Taxonomy" id="1247"/>
    <lineage>
        <taxon>Bacteria</taxon>
        <taxon>Bacillati</taxon>
        <taxon>Bacillota</taxon>
        <taxon>Bacilli</taxon>
        <taxon>Lactobacillales</taxon>
        <taxon>Lactobacillaceae</taxon>
        <taxon>Oenococcus</taxon>
    </lineage>
</organism>
<reference evidence="1" key="1">
    <citation type="submission" date="2019-10" db="EMBL/GenBank/DDBJ databases">
        <title>Malate fermentation in French cider.</title>
        <authorList>
            <person name="Cousin F.J."/>
            <person name="Medina Fernandez S."/>
            <person name="Misery B."/>
            <person name="Laplace J.-M."/>
            <person name="Cretenet M."/>
        </authorList>
    </citation>
    <scope>NUCLEOTIDE SEQUENCE</scope>
    <source>
        <strain evidence="1">UCMA15129</strain>
    </source>
</reference>
<dbReference type="RefSeq" id="WP_317768297.1">
    <property type="nucleotide sequence ID" value="NZ_WERV01000004.1"/>
</dbReference>
<proteinExistence type="predicted"/>
<accession>A0AAJ2P455</accession>
<protein>
    <submittedName>
        <fullName evidence="1">Uncharacterized protein</fullName>
    </submittedName>
</protein>